<accession>A0A8S5RYN3</accession>
<evidence type="ECO:0000313" key="2">
    <source>
        <dbReference type="EMBL" id="DAF43687.1"/>
    </source>
</evidence>
<dbReference type="Pfam" id="PF13455">
    <property type="entry name" value="MUG113"/>
    <property type="match status" value="1"/>
</dbReference>
<name>A0A8S5RYN3_9CAUD</name>
<evidence type="ECO:0000259" key="1">
    <source>
        <dbReference type="SMART" id="SM00974"/>
    </source>
</evidence>
<sequence>MGFVYLICDLDKVNAYKIGVTKNIVDKRKKELQTGNSSELHICNYYETENPYKVESMLHHRFHSDNIKNEWFELTDEQAMSFIDECKKCENIINALKDNPFF</sequence>
<dbReference type="InterPro" id="IPR018306">
    <property type="entry name" value="Phage_T5_Orf172_DNA-bd"/>
</dbReference>
<feature type="domain" description="Bacteriophage T5 Orf172 DNA-binding" evidence="1">
    <location>
        <begin position="10"/>
        <end position="86"/>
    </location>
</feature>
<proteinExistence type="predicted"/>
<dbReference type="EMBL" id="BK032510">
    <property type="protein sequence ID" value="DAF43687.1"/>
    <property type="molecule type" value="Genomic_DNA"/>
</dbReference>
<reference evidence="2" key="1">
    <citation type="journal article" date="2021" name="Proc. Natl. Acad. Sci. U.S.A.">
        <title>A Catalog of Tens of Thousands of Viruses from Human Metagenomes Reveals Hidden Associations with Chronic Diseases.</title>
        <authorList>
            <person name="Tisza M.J."/>
            <person name="Buck C.B."/>
        </authorList>
    </citation>
    <scope>NUCLEOTIDE SEQUENCE</scope>
    <source>
        <strain evidence="2">CtNQV2</strain>
    </source>
</reference>
<protein>
    <submittedName>
        <fullName evidence="2">Meiotically up-regulated protein</fullName>
    </submittedName>
</protein>
<organism evidence="2">
    <name type="scientific">Myoviridae sp. ctNQV2</name>
    <dbReference type="NCBI Taxonomy" id="2827683"/>
    <lineage>
        <taxon>Viruses</taxon>
        <taxon>Duplodnaviria</taxon>
        <taxon>Heunggongvirae</taxon>
        <taxon>Uroviricota</taxon>
        <taxon>Caudoviricetes</taxon>
    </lineage>
</organism>
<dbReference type="SMART" id="SM00974">
    <property type="entry name" value="T5orf172"/>
    <property type="match status" value="1"/>
</dbReference>